<evidence type="ECO:0000256" key="9">
    <source>
        <dbReference type="ARBA" id="ARBA00022917"/>
    </source>
</evidence>
<evidence type="ECO:0000256" key="6">
    <source>
        <dbReference type="ARBA" id="ARBA00022741"/>
    </source>
</evidence>
<dbReference type="GO" id="GO:0046872">
    <property type="term" value="F:metal ion binding"/>
    <property type="evidence" value="ECO:0007669"/>
    <property type="project" value="UniProtKB-KW"/>
</dbReference>
<evidence type="ECO:0000256" key="18">
    <source>
        <dbReference type="ARBA" id="ARBA00049046"/>
    </source>
</evidence>
<organism evidence="20 21">
    <name type="scientific">Cotesia congregata</name>
    <name type="common">Parasitoid wasp</name>
    <name type="synonym">Apanteles congregatus</name>
    <dbReference type="NCBI Taxonomy" id="51543"/>
    <lineage>
        <taxon>Eukaryota</taxon>
        <taxon>Metazoa</taxon>
        <taxon>Ecdysozoa</taxon>
        <taxon>Arthropoda</taxon>
        <taxon>Hexapoda</taxon>
        <taxon>Insecta</taxon>
        <taxon>Pterygota</taxon>
        <taxon>Neoptera</taxon>
        <taxon>Endopterygota</taxon>
        <taxon>Hymenoptera</taxon>
        <taxon>Apocrita</taxon>
        <taxon>Ichneumonoidea</taxon>
        <taxon>Braconidae</taxon>
        <taxon>Microgastrinae</taxon>
        <taxon>Cotesia</taxon>
    </lineage>
</organism>
<comment type="catalytic activity">
    <reaction evidence="16">
        <text>S-sulfanyl-L-cysteine + L-cysteine = S-disulfanyl-L-cysteine + L-alanine</text>
        <dbReference type="Rhea" id="RHEA:78627"/>
        <dbReference type="ChEBI" id="CHEBI:35235"/>
        <dbReference type="ChEBI" id="CHEBI:57972"/>
        <dbReference type="ChEBI" id="CHEBI:58591"/>
        <dbReference type="ChEBI" id="CHEBI:229465"/>
    </reaction>
    <physiologicalReaction direction="left-to-right" evidence="16">
        <dbReference type="Rhea" id="RHEA:78628"/>
    </physiologicalReaction>
</comment>
<keyword evidence="7" id="KW-0862">Zinc</keyword>
<dbReference type="InterPro" id="IPR032678">
    <property type="entry name" value="tRNA-synt_1_cat_dom"/>
</dbReference>
<comment type="cofactor">
    <cofactor evidence="1">
        <name>Zn(2+)</name>
        <dbReference type="ChEBI" id="CHEBI:29105"/>
    </cofactor>
</comment>
<evidence type="ECO:0000256" key="12">
    <source>
        <dbReference type="ARBA" id="ARBA00043868"/>
    </source>
</evidence>
<sequence length="525" mass="60537">MRLFLKHQFIQKYLSCQQISRNLKTWKKPDGFPTEIVVYNPINKQKVPLILKNDKIATWYMCGPTVYDTAHIGHACCYMRFDIIRRVLENFFDIKVIAVMGITDIDDKIINRSKGSSQFLDWKELAKFYEQEFYQQMLLLNIKPPYLYCRVSDYISQIIQFINKIMSLNLAYIAKDGSVYFDLQKYDNHGKFGRQFEHESHPIKKSSLDFALWKSVKPGEPSWESPWGPGRPGWHIECSTMGSTTLGSNIDIHSGGHDLIFPHHENEETQSCCHHGTDQWVNYWLHSGLLQFKNEKMSKSLQNTKSINELLEEYTANQFRLLCLITHYRSAIEFSDLTMHKAVALLKKFEFFLNDCRNYTAGKITSKNIDESLVYSTLNTTRKNAQEHLANDFSTSPVIAELSDLVDLVNKMLNPIQIVENNIEIKNSPCIAAVSVYVVETLSNLGISASVENDADHNKISDIVETLVKFRTVVRNKSLNQSPKDVELLNVCDEVRKEIAAHGVKIKDFKQTSTWTFVKDQCNKM</sequence>
<protein>
    <recommendedName>
        <fullName evidence="3">cysteine--tRNA ligase</fullName>
        <ecNumber evidence="3">6.1.1.16</ecNumber>
    </recommendedName>
    <alternativeName>
        <fullName evidence="11">Cysteinyl-tRNA synthetase</fullName>
    </alternativeName>
</protein>
<comment type="similarity">
    <text evidence="2">Belongs to the class-I aminoacyl-tRNA synthetase family.</text>
</comment>
<comment type="catalytic activity">
    <reaction evidence="15">
        <text>2 L-cysteine = S-sulfanyl-L-cysteine + L-alanine</text>
        <dbReference type="Rhea" id="RHEA:78543"/>
        <dbReference type="ChEBI" id="CHEBI:35235"/>
        <dbReference type="ChEBI" id="CHEBI:57972"/>
        <dbReference type="ChEBI" id="CHEBI:58591"/>
    </reaction>
    <physiologicalReaction direction="left-to-right" evidence="15">
        <dbReference type="Rhea" id="RHEA:78544"/>
    </physiologicalReaction>
</comment>
<dbReference type="GO" id="GO:0005524">
    <property type="term" value="F:ATP binding"/>
    <property type="evidence" value="ECO:0007669"/>
    <property type="project" value="UniProtKB-KW"/>
</dbReference>
<dbReference type="EC" id="6.1.1.16" evidence="3"/>
<evidence type="ECO:0000256" key="2">
    <source>
        <dbReference type="ARBA" id="ARBA00005594"/>
    </source>
</evidence>
<comment type="function">
    <text evidence="13">In addition to its role as an aminoacyl-tRNA synthetase, has also cysteine persulfide synthase activity. Produces reactive persulfide species such as cysteine persulfide (CysSSH) from substrate cysteine and mediate direct incorporation of CysSSH into proteins during translations, resulting in protein persulfides and polysulfides. CysSSHs behave as potent antioxidants and cellular protectants.</text>
</comment>
<comment type="catalytic activity">
    <reaction evidence="14">
        <text>S-disulfanyl-L-cysteine + tRNA(Cys) + ATP = (S)-disulfanyl-L-cysteinyl-tRNA(Cys) + AMP + diphosphate</text>
        <dbReference type="Rhea" id="RHEA:78651"/>
        <dbReference type="Rhea" id="RHEA-COMP:9661"/>
        <dbReference type="Rhea" id="RHEA-COMP:19120"/>
        <dbReference type="ChEBI" id="CHEBI:30616"/>
        <dbReference type="ChEBI" id="CHEBI:33019"/>
        <dbReference type="ChEBI" id="CHEBI:78442"/>
        <dbReference type="ChEBI" id="CHEBI:229465"/>
        <dbReference type="ChEBI" id="CHEBI:229521"/>
        <dbReference type="ChEBI" id="CHEBI:456215"/>
    </reaction>
    <physiologicalReaction direction="left-to-right" evidence="14">
        <dbReference type="Rhea" id="RHEA:78652"/>
    </physiologicalReaction>
</comment>
<gene>
    <name evidence="20" type="ORF">HICCMSTLAB_LOCUS9525</name>
</gene>
<dbReference type="OrthoDB" id="438179at2759"/>
<dbReference type="Proteomes" id="UP000786811">
    <property type="component" value="Unassembled WGS sequence"/>
</dbReference>
<evidence type="ECO:0000256" key="10">
    <source>
        <dbReference type="ARBA" id="ARBA00023146"/>
    </source>
</evidence>
<dbReference type="NCBIfam" id="TIGR00435">
    <property type="entry name" value="cysS"/>
    <property type="match status" value="1"/>
</dbReference>
<accession>A0A8J2HHU4</accession>
<comment type="caution">
    <text evidence="20">The sequence shown here is derived from an EMBL/GenBank/DDBJ whole genome shotgun (WGS) entry which is preliminary data.</text>
</comment>
<keyword evidence="6" id="KW-0547">Nucleotide-binding</keyword>
<dbReference type="InterPro" id="IPR015803">
    <property type="entry name" value="Cys-tRNA-ligase"/>
</dbReference>
<evidence type="ECO:0000256" key="14">
    <source>
        <dbReference type="ARBA" id="ARBA00047499"/>
    </source>
</evidence>
<dbReference type="SUPFAM" id="SSF47323">
    <property type="entry name" value="Anticodon-binding domain of a subclass of class I aminoacyl-tRNA synthetases"/>
    <property type="match status" value="1"/>
</dbReference>
<feature type="domain" description="tRNA synthetases class I catalytic" evidence="19">
    <location>
        <begin position="54"/>
        <end position="343"/>
    </location>
</feature>
<comment type="function">
    <text evidence="12">Mitochondrial cysteine-specific aminoacyl-tRNA synthetase that catalyzes the ATP-dependent ligation of cysteine to tRNA(Cys).</text>
</comment>
<dbReference type="Gene3D" id="1.20.120.1910">
    <property type="entry name" value="Cysteine-tRNA ligase, C-terminal anti-codon recognition domain"/>
    <property type="match status" value="1"/>
</dbReference>
<evidence type="ECO:0000259" key="19">
    <source>
        <dbReference type="Pfam" id="PF01406"/>
    </source>
</evidence>
<evidence type="ECO:0000256" key="16">
    <source>
        <dbReference type="ARBA" id="ARBA00047731"/>
    </source>
</evidence>
<proteinExistence type="inferred from homology"/>
<keyword evidence="9" id="KW-0648">Protein biosynthesis</keyword>
<evidence type="ECO:0000256" key="7">
    <source>
        <dbReference type="ARBA" id="ARBA00022833"/>
    </source>
</evidence>
<keyword evidence="5" id="KW-0479">Metal-binding</keyword>
<dbReference type="PANTHER" id="PTHR10890">
    <property type="entry name" value="CYSTEINYL-TRNA SYNTHETASE"/>
    <property type="match status" value="1"/>
</dbReference>
<comment type="catalytic activity">
    <reaction evidence="18">
        <text>tRNA(Cys) + L-cysteine + ATP = L-cysteinyl-tRNA(Cys) + AMP + diphosphate</text>
        <dbReference type="Rhea" id="RHEA:17773"/>
        <dbReference type="Rhea" id="RHEA-COMP:9661"/>
        <dbReference type="Rhea" id="RHEA-COMP:9679"/>
        <dbReference type="ChEBI" id="CHEBI:30616"/>
        <dbReference type="ChEBI" id="CHEBI:33019"/>
        <dbReference type="ChEBI" id="CHEBI:35235"/>
        <dbReference type="ChEBI" id="CHEBI:78442"/>
        <dbReference type="ChEBI" id="CHEBI:78517"/>
        <dbReference type="ChEBI" id="CHEBI:456215"/>
        <dbReference type="EC" id="6.1.1.16"/>
    </reaction>
    <physiologicalReaction direction="right-to-left" evidence="18">
        <dbReference type="Rhea" id="RHEA:17775"/>
    </physiologicalReaction>
</comment>
<comment type="catalytic activity">
    <reaction evidence="17">
        <text>S-sulfanyl-L-cysteine + tRNA(Cys) + ATP = (S)-sulfanyl-L-cysteinyl-tRNA(Cys) + AMP + diphosphate</text>
        <dbReference type="Rhea" id="RHEA:78647"/>
        <dbReference type="Rhea" id="RHEA-COMP:9661"/>
        <dbReference type="Rhea" id="RHEA-COMP:19119"/>
        <dbReference type="ChEBI" id="CHEBI:30616"/>
        <dbReference type="ChEBI" id="CHEBI:33019"/>
        <dbReference type="ChEBI" id="CHEBI:58591"/>
        <dbReference type="ChEBI" id="CHEBI:78442"/>
        <dbReference type="ChEBI" id="CHEBI:229520"/>
        <dbReference type="ChEBI" id="CHEBI:456215"/>
    </reaction>
    <physiologicalReaction direction="left-to-right" evidence="17">
        <dbReference type="Rhea" id="RHEA:78648"/>
    </physiologicalReaction>
</comment>
<evidence type="ECO:0000256" key="5">
    <source>
        <dbReference type="ARBA" id="ARBA00022723"/>
    </source>
</evidence>
<keyword evidence="8" id="KW-0067">ATP-binding</keyword>
<evidence type="ECO:0000313" key="21">
    <source>
        <dbReference type="Proteomes" id="UP000786811"/>
    </source>
</evidence>
<dbReference type="HAMAP" id="MF_00041">
    <property type="entry name" value="Cys_tRNA_synth"/>
    <property type="match status" value="1"/>
</dbReference>
<reference evidence="20" key="1">
    <citation type="submission" date="2021-04" db="EMBL/GenBank/DDBJ databases">
        <authorList>
            <person name="Chebbi M.A.C M."/>
        </authorList>
    </citation>
    <scope>NUCLEOTIDE SEQUENCE</scope>
</reference>
<dbReference type="EMBL" id="CAJNRD030001122">
    <property type="protein sequence ID" value="CAG5100381.1"/>
    <property type="molecule type" value="Genomic_DNA"/>
</dbReference>
<evidence type="ECO:0000256" key="11">
    <source>
        <dbReference type="ARBA" id="ARBA00031499"/>
    </source>
</evidence>
<evidence type="ECO:0000256" key="1">
    <source>
        <dbReference type="ARBA" id="ARBA00001947"/>
    </source>
</evidence>
<evidence type="ECO:0000313" key="20">
    <source>
        <dbReference type="EMBL" id="CAG5100381.1"/>
    </source>
</evidence>
<dbReference type="InterPro" id="IPR014729">
    <property type="entry name" value="Rossmann-like_a/b/a_fold"/>
</dbReference>
<keyword evidence="21" id="KW-1185">Reference proteome</keyword>
<evidence type="ECO:0000256" key="3">
    <source>
        <dbReference type="ARBA" id="ARBA00012832"/>
    </source>
</evidence>
<dbReference type="AlphaFoldDB" id="A0A8J2HHU4"/>
<dbReference type="InterPro" id="IPR024909">
    <property type="entry name" value="Cys-tRNA/MSH_ligase"/>
</dbReference>
<dbReference type="Pfam" id="PF01406">
    <property type="entry name" value="tRNA-synt_1e"/>
    <property type="match status" value="1"/>
</dbReference>
<evidence type="ECO:0000256" key="17">
    <source>
        <dbReference type="ARBA" id="ARBA00048609"/>
    </source>
</evidence>
<evidence type="ECO:0000256" key="4">
    <source>
        <dbReference type="ARBA" id="ARBA00022598"/>
    </source>
</evidence>
<keyword evidence="10" id="KW-0030">Aminoacyl-tRNA synthetase</keyword>
<dbReference type="GO" id="GO:0004817">
    <property type="term" value="F:cysteine-tRNA ligase activity"/>
    <property type="evidence" value="ECO:0007669"/>
    <property type="project" value="UniProtKB-EC"/>
</dbReference>
<dbReference type="CDD" id="cd00672">
    <property type="entry name" value="CysRS_core"/>
    <property type="match status" value="1"/>
</dbReference>
<dbReference type="Gene3D" id="3.40.50.620">
    <property type="entry name" value="HUPs"/>
    <property type="match status" value="1"/>
</dbReference>
<name>A0A8J2HHU4_COTCN</name>
<dbReference type="PRINTS" id="PR00983">
    <property type="entry name" value="TRNASYNTHCYS"/>
</dbReference>
<evidence type="ECO:0000256" key="13">
    <source>
        <dbReference type="ARBA" id="ARBA00045476"/>
    </source>
</evidence>
<dbReference type="GO" id="GO:0005737">
    <property type="term" value="C:cytoplasm"/>
    <property type="evidence" value="ECO:0007669"/>
    <property type="project" value="TreeGrafter"/>
</dbReference>
<evidence type="ECO:0000256" key="8">
    <source>
        <dbReference type="ARBA" id="ARBA00022840"/>
    </source>
</evidence>
<dbReference type="GO" id="GO:0006423">
    <property type="term" value="P:cysteinyl-tRNA aminoacylation"/>
    <property type="evidence" value="ECO:0007669"/>
    <property type="project" value="InterPro"/>
</dbReference>
<dbReference type="InterPro" id="IPR009080">
    <property type="entry name" value="tRNAsynth_Ia_anticodon-bd"/>
</dbReference>
<evidence type="ECO:0000256" key="15">
    <source>
        <dbReference type="ARBA" id="ARBA00047548"/>
    </source>
</evidence>
<dbReference type="PANTHER" id="PTHR10890:SF27">
    <property type="entry name" value="CYSTEINE--TRNA LIGASE, MITOCHONDRIAL-RELATED"/>
    <property type="match status" value="1"/>
</dbReference>
<dbReference type="SUPFAM" id="SSF52374">
    <property type="entry name" value="Nucleotidylyl transferase"/>
    <property type="match status" value="1"/>
</dbReference>
<keyword evidence="4" id="KW-0436">Ligase</keyword>
<dbReference type="FunFam" id="3.40.50.620:FF:000027">
    <property type="entry name" value="Cysteine--tRNA ligase, cytoplasmic"/>
    <property type="match status" value="1"/>
</dbReference>